<keyword evidence="3" id="KW-1185">Reference proteome</keyword>
<dbReference type="InterPro" id="IPR010982">
    <property type="entry name" value="Lambda_DNA-bd_dom_sf"/>
</dbReference>
<organism evidence="2 3">
    <name type="scientific">Longispora fulva</name>
    <dbReference type="NCBI Taxonomy" id="619741"/>
    <lineage>
        <taxon>Bacteria</taxon>
        <taxon>Bacillati</taxon>
        <taxon>Actinomycetota</taxon>
        <taxon>Actinomycetes</taxon>
        <taxon>Micromonosporales</taxon>
        <taxon>Micromonosporaceae</taxon>
        <taxon>Longispora</taxon>
    </lineage>
</organism>
<dbReference type="Proteomes" id="UP000622552">
    <property type="component" value="Unassembled WGS sequence"/>
</dbReference>
<dbReference type="GO" id="GO:0003677">
    <property type="term" value="F:DNA binding"/>
    <property type="evidence" value="ECO:0007669"/>
    <property type="project" value="InterPro"/>
</dbReference>
<feature type="domain" description="HTH cro/C1-type" evidence="1">
    <location>
        <begin position="13"/>
        <end position="67"/>
    </location>
</feature>
<comment type="caution">
    <text evidence="2">The sequence shown here is derived from an EMBL/GenBank/DDBJ whole genome shotgun (WGS) entry which is preliminary data.</text>
</comment>
<dbReference type="Pfam" id="PF19054">
    <property type="entry name" value="DUF5753"/>
    <property type="match status" value="1"/>
</dbReference>
<accession>A0A8J7GHU7</accession>
<dbReference type="SMART" id="SM00530">
    <property type="entry name" value="HTH_XRE"/>
    <property type="match status" value="1"/>
</dbReference>
<protein>
    <submittedName>
        <fullName evidence="2">Transcriptional regulator with XRE-family HTH domain</fullName>
    </submittedName>
</protein>
<evidence type="ECO:0000313" key="3">
    <source>
        <dbReference type="Proteomes" id="UP000622552"/>
    </source>
</evidence>
<dbReference type="RefSeq" id="WP_197004622.1">
    <property type="nucleotide sequence ID" value="NZ_BONS01000024.1"/>
</dbReference>
<dbReference type="Pfam" id="PF13560">
    <property type="entry name" value="HTH_31"/>
    <property type="match status" value="1"/>
</dbReference>
<dbReference type="CDD" id="cd00093">
    <property type="entry name" value="HTH_XRE"/>
    <property type="match status" value="1"/>
</dbReference>
<evidence type="ECO:0000259" key="1">
    <source>
        <dbReference type="PROSITE" id="PS50943"/>
    </source>
</evidence>
<evidence type="ECO:0000313" key="2">
    <source>
        <dbReference type="EMBL" id="MBG6137800.1"/>
    </source>
</evidence>
<dbReference type="AlphaFoldDB" id="A0A8J7GHU7"/>
<dbReference type="InterPro" id="IPR043917">
    <property type="entry name" value="DUF5753"/>
</dbReference>
<reference evidence="2" key="1">
    <citation type="submission" date="2020-11" db="EMBL/GenBank/DDBJ databases">
        <title>Sequencing the genomes of 1000 actinobacteria strains.</title>
        <authorList>
            <person name="Klenk H.-P."/>
        </authorList>
    </citation>
    <scope>NUCLEOTIDE SEQUENCE</scope>
    <source>
        <strain evidence="2">DSM 45356</strain>
    </source>
</reference>
<dbReference type="SUPFAM" id="SSF47413">
    <property type="entry name" value="lambda repressor-like DNA-binding domains"/>
    <property type="match status" value="1"/>
</dbReference>
<dbReference type="EMBL" id="JADOUF010000001">
    <property type="protein sequence ID" value="MBG6137800.1"/>
    <property type="molecule type" value="Genomic_DNA"/>
</dbReference>
<dbReference type="InterPro" id="IPR001387">
    <property type="entry name" value="Cro/C1-type_HTH"/>
</dbReference>
<name>A0A8J7GHU7_9ACTN</name>
<dbReference type="Gene3D" id="1.10.260.40">
    <property type="entry name" value="lambda repressor-like DNA-binding domains"/>
    <property type="match status" value="1"/>
</dbReference>
<sequence>MPTINARRLAQKLTKMRERRGWTQREVCAALEMGSASLTRYERAEHQPKLRDLRLMLAHYGATEEERCLLESLRLRAKVKGWWAAEPFSGDISPNYEMYCSLELDAERIVKYSPVIVHGPLQTESYAMSLEQGMSLVSEEVAARRTALRLERWKALESREVKPELTVFVDEAALRRTVGGPEVMVEQLHRLAALPDWITVRVCPMDRPVVSGMCTFTMFYLDAGDVVAIDEGTVAQTYYEERIHVDGFRLRTRRAEDVAYDEAVSREFILDLAKVFGRYGSGVPQVKQVD</sequence>
<proteinExistence type="predicted"/>
<gene>
    <name evidence="2" type="ORF">IW245_003994</name>
</gene>
<dbReference type="PROSITE" id="PS50943">
    <property type="entry name" value="HTH_CROC1"/>
    <property type="match status" value="1"/>
</dbReference>